<feature type="non-terminal residue" evidence="1">
    <location>
        <position position="1"/>
    </location>
</feature>
<dbReference type="AlphaFoldDB" id="C1MJU4"/>
<dbReference type="Proteomes" id="UP000001876">
    <property type="component" value="Unassembled WGS sequence"/>
</dbReference>
<sequence>GIDFLGIGYDLLNGNPHGDVDTPIDPGFRAPVVSLTYCEGDDTQCATRDLRDLQPIEGWDLPEFACTQAES</sequence>
<evidence type="ECO:0000313" key="1">
    <source>
        <dbReference type="EMBL" id="EEH59256.1"/>
    </source>
</evidence>
<dbReference type="EMBL" id="GG663736">
    <property type="protein sequence ID" value="EEH59256.1"/>
    <property type="molecule type" value="Genomic_DNA"/>
</dbReference>
<gene>
    <name evidence="1" type="ORF">MICPUCDRAFT_11783</name>
</gene>
<name>C1MJU4_MICPC</name>
<dbReference type="RefSeq" id="XP_003055880.1">
    <property type="nucleotide sequence ID" value="XM_003055834.1"/>
</dbReference>
<keyword evidence="2" id="KW-1185">Reference proteome</keyword>
<protein>
    <submittedName>
        <fullName evidence="1">Predicted protein</fullName>
    </submittedName>
</protein>
<feature type="non-terminal residue" evidence="1">
    <location>
        <position position="71"/>
    </location>
</feature>
<organism evidence="2">
    <name type="scientific">Micromonas pusilla (strain CCMP1545)</name>
    <name type="common">Picoplanktonic green alga</name>
    <dbReference type="NCBI Taxonomy" id="564608"/>
    <lineage>
        <taxon>Eukaryota</taxon>
        <taxon>Viridiplantae</taxon>
        <taxon>Chlorophyta</taxon>
        <taxon>Mamiellophyceae</taxon>
        <taxon>Mamiellales</taxon>
        <taxon>Mamiellaceae</taxon>
        <taxon>Micromonas</taxon>
    </lineage>
</organism>
<dbReference type="GeneID" id="9681437"/>
<accession>C1MJU4</accession>
<dbReference type="OrthoDB" id="206985at2759"/>
<evidence type="ECO:0000313" key="2">
    <source>
        <dbReference type="Proteomes" id="UP000001876"/>
    </source>
</evidence>
<dbReference type="KEGG" id="mpp:MICPUCDRAFT_11783"/>
<proteinExistence type="predicted"/>
<reference evidence="1 2" key="1">
    <citation type="journal article" date="2009" name="Science">
        <title>Green evolution and dynamic adaptations revealed by genomes of the marine picoeukaryotes Micromonas.</title>
        <authorList>
            <person name="Worden A.Z."/>
            <person name="Lee J.H."/>
            <person name="Mock T."/>
            <person name="Rouze P."/>
            <person name="Simmons M.P."/>
            <person name="Aerts A.L."/>
            <person name="Allen A.E."/>
            <person name="Cuvelier M.L."/>
            <person name="Derelle E."/>
            <person name="Everett M.V."/>
            <person name="Foulon E."/>
            <person name="Grimwood J."/>
            <person name="Gundlach H."/>
            <person name="Henrissat B."/>
            <person name="Napoli C."/>
            <person name="McDonald S.M."/>
            <person name="Parker M.S."/>
            <person name="Rombauts S."/>
            <person name="Salamov A."/>
            <person name="Von Dassow P."/>
            <person name="Badger J.H."/>
            <person name="Coutinho P.M."/>
            <person name="Demir E."/>
            <person name="Dubchak I."/>
            <person name="Gentemann C."/>
            <person name="Eikrem W."/>
            <person name="Gready J.E."/>
            <person name="John U."/>
            <person name="Lanier W."/>
            <person name="Lindquist E.A."/>
            <person name="Lucas S."/>
            <person name="Mayer K.F."/>
            <person name="Moreau H."/>
            <person name="Not F."/>
            <person name="Otillar R."/>
            <person name="Panaud O."/>
            <person name="Pangilinan J."/>
            <person name="Paulsen I."/>
            <person name="Piegu B."/>
            <person name="Poliakov A."/>
            <person name="Robbens S."/>
            <person name="Schmutz J."/>
            <person name="Toulza E."/>
            <person name="Wyss T."/>
            <person name="Zelensky A."/>
            <person name="Zhou K."/>
            <person name="Armbrust E.V."/>
            <person name="Bhattacharya D."/>
            <person name="Goodenough U.W."/>
            <person name="Van de Peer Y."/>
            <person name="Grigoriev I.V."/>
        </authorList>
    </citation>
    <scope>NUCLEOTIDE SEQUENCE [LARGE SCALE GENOMIC DNA]</scope>
    <source>
        <strain evidence="1 2">CCMP1545</strain>
    </source>
</reference>